<dbReference type="EMBL" id="CP013187">
    <property type="protein sequence ID" value="ALO43187.1"/>
    <property type="molecule type" value="Genomic_DNA"/>
</dbReference>
<dbReference type="STRING" id="161398.PP2015_2700"/>
<dbReference type="SUPFAM" id="SSF55961">
    <property type="entry name" value="Bet v1-like"/>
    <property type="match status" value="1"/>
</dbReference>
<evidence type="ECO:0000313" key="2">
    <source>
        <dbReference type="Proteomes" id="UP000061457"/>
    </source>
</evidence>
<keyword evidence="2" id="KW-1185">Reference proteome</keyword>
<dbReference type="Gene3D" id="3.30.530.20">
    <property type="match status" value="1"/>
</dbReference>
<gene>
    <name evidence="1" type="ORF">PP2015_2700</name>
</gene>
<sequence>MPSSQVYANWQSWYSKDNLSISYQKQASGLIAIKAQASFTNTNRQAFLNLLNDTDNAPEWLSNVESVKSLPLFKKAENIVVTRLNAPWPVKDRIMLTHSCHQRVSKTTSKLLIKSVDELKRAQLLPLEQFKKYIFVSPIEGSWLLEETSNTLLIRHQIYADPQGKIPTWLSNKTALKGVKKTFQNMAKQIYKKEYQAENNFITSSCSTFE</sequence>
<evidence type="ECO:0008006" key="3">
    <source>
        <dbReference type="Google" id="ProtNLM"/>
    </source>
</evidence>
<dbReference type="Proteomes" id="UP000061457">
    <property type="component" value="Chromosome I"/>
</dbReference>
<dbReference type="PATRIC" id="fig|161398.10.peg.2757"/>
<protein>
    <recommendedName>
        <fullName evidence="3">START domain-containing protein</fullName>
    </recommendedName>
</protein>
<dbReference type="InterPro" id="IPR023393">
    <property type="entry name" value="START-like_dom_sf"/>
</dbReference>
<accession>A0A0S2K554</accession>
<name>A0A0S2K554_9GAMM</name>
<dbReference type="KEGG" id="pphe:PP2015_2700"/>
<proteinExistence type="predicted"/>
<dbReference type="PANTHER" id="PTHR19308:SF14">
    <property type="entry name" value="START DOMAIN-CONTAINING PROTEIN"/>
    <property type="match status" value="1"/>
</dbReference>
<dbReference type="InterPro" id="IPR051213">
    <property type="entry name" value="START_lipid_transfer"/>
</dbReference>
<reference evidence="1 2" key="1">
    <citation type="submission" date="2015-11" db="EMBL/GenBank/DDBJ databases">
        <authorList>
            <person name="Zhang Y."/>
            <person name="Guo Z."/>
        </authorList>
    </citation>
    <scope>NUCLEOTIDE SEQUENCE [LARGE SCALE GENOMIC DNA]</scope>
    <source>
        <strain evidence="1 2">KCTC 12086</strain>
    </source>
</reference>
<organism evidence="1 2">
    <name type="scientific">Pseudoalteromonas phenolica</name>
    <dbReference type="NCBI Taxonomy" id="161398"/>
    <lineage>
        <taxon>Bacteria</taxon>
        <taxon>Pseudomonadati</taxon>
        <taxon>Pseudomonadota</taxon>
        <taxon>Gammaproteobacteria</taxon>
        <taxon>Alteromonadales</taxon>
        <taxon>Pseudoalteromonadaceae</taxon>
        <taxon>Pseudoalteromonas</taxon>
    </lineage>
</organism>
<evidence type="ECO:0000313" key="1">
    <source>
        <dbReference type="EMBL" id="ALO43187.1"/>
    </source>
</evidence>
<dbReference type="AlphaFoldDB" id="A0A0S2K554"/>
<dbReference type="PANTHER" id="PTHR19308">
    <property type="entry name" value="PHOSPHATIDYLCHOLINE TRANSFER PROTEIN"/>
    <property type="match status" value="1"/>
</dbReference>